<keyword evidence="9" id="KW-1185">Reference proteome</keyword>
<evidence type="ECO:0008006" key="10">
    <source>
        <dbReference type="Google" id="ProtNLM"/>
    </source>
</evidence>
<keyword evidence="2" id="KW-0813">Transport</keyword>
<feature type="disulfide bond" evidence="6">
    <location>
        <begin position="27"/>
        <end position="36"/>
    </location>
</feature>
<evidence type="ECO:0000313" key="9">
    <source>
        <dbReference type="Proteomes" id="UP001356427"/>
    </source>
</evidence>
<keyword evidence="7" id="KW-0732">Signal</keyword>
<comment type="subcellular location">
    <subcellularLocation>
        <location evidence="1">Membrane</location>
        <topology evidence="1">Multi-pass membrane protein</topology>
    </subcellularLocation>
</comment>
<keyword evidence="5" id="KW-0472">Membrane</keyword>
<evidence type="ECO:0000256" key="4">
    <source>
        <dbReference type="ARBA" id="ARBA00022989"/>
    </source>
</evidence>
<feature type="signal peptide" evidence="7">
    <location>
        <begin position="1"/>
        <end position="25"/>
    </location>
</feature>
<proteinExistence type="predicted"/>
<comment type="caution">
    <text evidence="8">The sequence shown here is derived from an EMBL/GenBank/DDBJ whole genome shotgun (WGS) entry which is preliminary data.</text>
</comment>
<dbReference type="InterPro" id="IPR000175">
    <property type="entry name" value="Na/ntran_symport"/>
</dbReference>
<organism evidence="8 9">
    <name type="scientific">Coregonus suidteri</name>
    <dbReference type="NCBI Taxonomy" id="861788"/>
    <lineage>
        <taxon>Eukaryota</taxon>
        <taxon>Metazoa</taxon>
        <taxon>Chordata</taxon>
        <taxon>Craniata</taxon>
        <taxon>Vertebrata</taxon>
        <taxon>Euteleostomi</taxon>
        <taxon>Actinopterygii</taxon>
        <taxon>Neopterygii</taxon>
        <taxon>Teleostei</taxon>
        <taxon>Protacanthopterygii</taxon>
        <taxon>Salmoniformes</taxon>
        <taxon>Salmonidae</taxon>
        <taxon>Coregoninae</taxon>
        <taxon>Coregonus</taxon>
    </lineage>
</organism>
<evidence type="ECO:0000256" key="7">
    <source>
        <dbReference type="SAM" id="SignalP"/>
    </source>
</evidence>
<evidence type="ECO:0000256" key="3">
    <source>
        <dbReference type="ARBA" id="ARBA00022692"/>
    </source>
</evidence>
<evidence type="ECO:0000313" key="8">
    <source>
        <dbReference type="EMBL" id="KAK6320803.1"/>
    </source>
</evidence>
<dbReference type="Pfam" id="PF00209">
    <property type="entry name" value="SNF"/>
    <property type="match status" value="1"/>
</dbReference>
<evidence type="ECO:0000256" key="1">
    <source>
        <dbReference type="ARBA" id="ARBA00004141"/>
    </source>
</evidence>
<evidence type="ECO:0000256" key="5">
    <source>
        <dbReference type="ARBA" id="ARBA00023136"/>
    </source>
</evidence>
<name>A0AAN8LXU3_9TELE</name>
<dbReference type="PROSITE" id="PS00754">
    <property type="entry name" value="NA_NEUROTRAN_SYMP_2"/>
    <property type="match status" value="1"/>
</dbReference>
<keyword evidence="6" id="KW-1015">Disulfide bond</keyword>
<keyword evidence="3" id="KW-0812">Transmembrane</keyword>
<evidence type="ECO:0000256" key="6">
    <source>
        <dbReference type="PIRSR" id="PIRSR600175-2"/>
    </source>
</evidence>
<dbReference type="GO" id="GO:0016020">
    <property type="term" value="C:membrane"/>
    <property type="evidence" value="ECO:0007669"/>
    <property type="project" value="UniProtKB-SubCell"/>
</dbReference>
<keyword evidence="4" id="KW-1133">Transmembrane helix</keyword>
<dbReference type="Proteomes" id="UP001356427">
    <property type="component" value="Unassembled WGS sequence"/>
</dbReference>
<dbReference type="InterPro" id="IPR037272">
    <property type="entry name" value="SNS_sf"/>
</dbReference>
<gene>
    <name evidence="8" type="ORF">J4Q44_G00077790</name>
</gene>
<feature type="chain" id="PRO_5043013014" description="Secreted protein" evidence="7">
    <location>
        <begin position="26"/>
        <end position="71"/>
    </location>
</feature>
<dbReference type="AlphaFoldDB" id="A0AAN8LXU3"/>
<dbReference type="EMBL" id="JAGTTL010000006">
    <property type="protein sequence ID" value="KAK6320803.1"/>
    <property type="molecule type" value="Genomic_DNA"/>
</dbReference>
<dbReference type="SUPFAM" id="SSF161070">
    <property type="entry name" value="SNF-like"/>
    <property type="match status" value="1"/>
</dbReference>
<protein>
    <recommendedName>
        <fullName evidence="10">Secreted protein</fullName>
    </recommendedName>
</protein>
<sequence length="71" mass="8410">MCTTCHPVLAIFYLFNCFTTELPWASCDHYWNTENCVDFQRNGTNFTFNPKRHLTCRRVLGTSCPQDLQWD</sequence>
<reference evidence="8 9" key="1">
    <citation type="submission" date="2021-04" db="EMBL/GenBank/DDBJ databases">
        <authorList>
            <person name="De Guttry C."/>
            <person name="Zahm M."/>
            <person name="Klopp C."/>
            <person name="Cabau C."/>
            <person name="Louis A."/>
            <person name="Berthelot C."/>
            <person name="Parey E."/>
            <person name="Roest Crollius H."/>
            <person name="Montfort J."/>
            <person name="Robinson-Rechavi M."/>
            <person name="Bucao C."/>
            <person name="Bouchez O."/>
            <person name="Gislard M."/>
            <person name="Lluch J."/>
            <person name="Milhes M."/>
            <person name="Lampietro C."/>
            <person name="Lopez Roques C."/>
            <person name="Donnadieu C."/>
            <person name="Braasch I."/>
            <person name="Desvignes T."/>
            <person name="Postlethwait J."/>
            <person name="Bobe J."/>
            <person name="Wedekind C."/>
            <person name="Guiguen Y."/>
        </authorList>
    </citation>
    <scope>NUCLEOTIDE SEQUENCE [LARGE SCALE GENOMIC DNA]</scope>
    <source>
        <strain evidence="8">Cs_M1</strain>
        <tissue evidence="8">Blood</tissue>
    </source>
</reference>
<accession>A0AAN8LXU3</accession>
<evidence type="ECO:0000256" key="2">
    <source>
        <dbReference type="ARBA" id="ARBA00022448"/>
    </source>
</evidence>